<evidence type="ECO:0000313" key="1">
    <source>
        <dbReference type="EMBL" id="KAK4418762.1"/>
    </source>
</evidence>
<dbReference type="InterPro" id="IPR027443">
    <property type="entry name" value="IPNS-like_sf"/>
</dbReference>
<evidence type="ECO:0000313" key="2">
    <source>
        <dbReference type="Proteomes" id="UP001293254"/>
    </source>
</evidence>
<dbReference type="AlphaFoldDB" id="A0AAE1XVJ5"/>
<proteinExistence type="predicted"/>
<organism evidence="1 2">
    <name type="scientific">Sesamum alatum</name>
    <dbReference type="NCBI Taxonomy" id="300844"/>
    <lineage>
        <taxon>Eukaryota</taxon>
        <taxon>Viridiplantae</taxon>
        <taxon>Streptophyta</taxon>
        <taxon>Embryophyta</taxon>
        <taxon>Tracheophyta</taxon>
        <taxon>Spermatophyta</taxon>
        <taxon>Magnoliopsida</taxon>
        <taxon>eudicotyledons</taxon>
        <taxon>Gunneridae</taxon>
        <taxon>Pentapetalae</taxon>
        <taxon>asterids</taxon>
        <taxon>lamiids</taxon>
        <taxon>Lamiales</taxon>
        <taxon>Pedaliaceae</taxon>
        <taxon>Sesamum</taxon>
    </lineage>
</organism>
<dbReference type="EMBL" id="JACGWO010000009">
    <property type="protein sequence ID" value="KAK4418762.1"/>
    <property type="molecule type" value="Genomic_DNA"/>
</dbReference>
<keyword evidence="2" id="KW-1185">Reference proteome</keyword>
<reference evidence="1" key="2">
    <citation type="journal article" date="2024" name="Plant">
        <title>Genomic evolution and insights into agronomic trait innovations of Sesamum species.</title>
        <authorList>
            <person name="Miao H."/>
            <person name="Wang L."/>
            <person name="Qu L."/>
            <person name="Liu H."/>
            <person name="Sun Y."/>
            <person name="Le M."/>
            <person name="Wang Q."/>
            <person name="Wei S."/>
            <person name="Zheng Y."/>
            <person name="Lin W."/>
            <person name="Duan Y."/>
            <person name="Cao H."/>
            <person name="Xiong S."/>
            <person name="Wang X."/>
            <person name="Wei L."/>
            <person name="Li C."/>
            <person name="Ma Q."/>
            <person name="Ju M."/>
            <person name="Zhao R."/>
            <person name="Li G."/>
            <person name="Mu C."/>
            <person name="Tian Q."/>
            <person name="Mei H."/>
            <person name="Zhang T."/>
            <person name="Gao T."/>
            <person name="Zhang H."/>
        </authorList>
    </citation>
    <scope>NUCLEOTIDE SEQUENCE</scope>
    <source>
        <strain evidence="1">3651</strain>
    </source>
</reference>
<protein>
    <submittedName>
        <fullName evidence="1">Protein DOWNY MILDEW RESISTANCE 6</fullName>
    </submittedName>
</protein>
<accession>A0AAE1XVJ5</accession>
<sequence>MRLSTSFNVKKETVHNWRDYLRLHCYPVWRNMHAEWPSNPSSFKLQEAISESLGLDKDNLKNVLGEQGQHMAMNYYPACPETRADVWITSTCTDPMPSPLLLQDMQSSLGFTTFSRMANGTEATGGSTKKRLASRCSNADKARLQWLRSSRPCDSANISAPKALTSGEDGVVYRDYTYAEYYKKFWSMTWTRKHCLNYSRTSTCSST</sequence>
<comment type="caution">
    <text evidence="1">The sequence shown here is derived from an EMBL/GenBank/DDBJ whole genome shotgun (WGS) entry which is preliminary data.</text>
</comment>
<name>A0AAE1XVJ5_9LAMI</name>
<gene>
    <name evidence="1" type="ORF">Salat_2289000</name>
</gene>
<reference evidence="1" key="1">
    <citation type="submission" date="2020-06" db="EMBL/GenBank/DDBJ databases">
        <authorList>
            <person name="Li T."/>
            <person name="Hu X."/>
            <person name="Zhang T."/>
            <person name="Song X."/>
            <person name="Zhang H."/>
            <person name="Dai N."/>
            <person name="Sheng W."/>
            <person name="Hou X."/>
            <person name="Wei L."/>
        </authorList>
    </citation>
    <scope>NUCLEOTIDE SEQUENCE</scope>
    <source>
        <strain evidence="1">3651</strain>
        <tissue evidence="1">Leaf</tissue>
    </source>
</reference>
<dbReference type="SUPFAM" id="SSF51197">
    <property type="entry name" value="Clavaminate synthase-like"/>
    <property type="match status" value="1"/>
</dbReference>
<dbReference type="Proteomes" id="UP001293254">
    <property type="component" value="Unassembled WGS sequence"/>
</dbReference>
<dbReference type="Gene3D" id="2.60.120.330">
    <property type="entry name" value="B-lactam Antibiotic, Isopenicillin N Synthase, Chain"/>
    <property type="match status" value="1"/>
</dbReference>